<dbReference type="HOGENOM" id="CLU_045958_0_0_4"/>
<proteinExistence type="predicted"/>
<gene>
    <name evidence="2" type="ORF">BCAM1890</name>
</gene>
<dbReference type="AlphaFoldDB" id="B4EMF4"/>
<dbReference type="BioCyc" id="BCEN216591:G1G1V-5934-MONOMER"/>
<reference evidence="2 3" key="1">
    <citation type="journal article" date="2009" name="J. Bacteriol.">
        <title>The genome of Burkholderia cenocepacia J2315, an epidemic pathogen of cystic fibrosis patients.</title>
        <authorList>
            <person name="Holden M.T."/>
            <person name="Seth-Smith H.M."/>
            <person name="Crossman L.C."/>
            <person name="Sebaihia M."/>
            <person name="Bentley S.D."/>
            <person name="Cerdeno-Tarraga A.M."/>
            <person name="Thomson N.R."/>
            <person name="Bason N."/>
            <person name="Quail M.A."/>
            <person name="Sharp S."/>
            <person name="Cherevach I."/>
            <person name="Churcher C."/>
            <person name="Goodhead I."/>
            <person name="Hauser H."/>
            <person name="Holroyd N."/>
            <person name="Mungall K."/>
            <person name="Scott P."/>
            <person name="Walker D."/>
            <person name="White B."/>
            <person name="Rose H."/>
            <person name="Iversen P."/>
            <person name="Mil-Homens D."/>
            <person name="Rocha E.P."/>
            <person name="Fialho A.M."/>
            <person name="Baldwin A."/>
            <person name="Dowson C."/>
            <person name="Barrell B.G."/>
            <person name="Govan J.R."/>
            <person name="Vandamme P."/>
            <person name="Hart C.A."/>
            <person name="Mahenthiralingam E."/>
            <person name="Parkhill J."/>
        </authorList>
    </citation>
    <scope>NUCLEOTIDE SEQUENCE [LARGE SCALE GENOMIC DNA]</scope>
    <source>
        <strain evidence="3">ATCC BAA-245 / DSM 16553 / LMG 16656 / NCTC 13227 / J2315 / CF5610</strain>
    </source>
</reference>
<evidence type="ECO:0000313" key="2">
    <source>
        <dbReference type="EMBL" id="CAR55750.1"/>
    </source>
</evidence>
<dbReference type="EMBL" id="AM747721">
    <property type="protein sequence ID" value="CAR55750.1"/>
    <property type="molecule type" value="Genomic_DNA"/>
</dbReference>
<accession>B4EMF4</accession>
<evidence type="ECO:0000313" key="3">
    <source>
        <dbReference type="Proteomes" id="UP000001035"/>
    </source>
</evidence>
<keyword evidence="3" id="KW-1185">Reference proteome</keyword>
<dbReference type="RefSeq" id="WP_006483920.1">
    <property type="nucleotide sequence ID" value="NC_011001.1"/>
</dbReference>
<name>B4EMF4_BURCJ</name>
<feature type="region of interest" description="Disordered" evidence="1">
    <location>
        <begin position="452"/>
        <end position="486"/>
    </location>
</feature>
<organism evidence="2 3">
    <name type="scientific">Burkholderia cenocepacia (strain ATCC BAA-245 / DSM 16553 / LMG 16656 / NCTC 13227 / J2315 / CF5610)</name>
    <name type="common">Burkholderia cepacia (strain J2315)</name>
    <dbReference type="NCBI Taxonomy" id="216591"/>
    <lineage>
        <taxon>Bacteria</taxon>
        <taxon>Pseudomonadati</taxon>
        <taxon>Pseudomonadota</taxon>
        <taxon>Betaproteobacteria</taxon>
        <taxon>Burkholderiales</taxon>
        <taxon>Burkholderiaceae</taxon>
        <taxon>Burkholderia</taxon>
        <taxon>Burkholderia cepacia complex</taxon>
    </lineage>
</organism>
<protein>
    <submittedName>
        <fullName evidence="2">Hypothetical phage protein</fullName>
    </submittedName>
</protein>
<sequence length="486" mass="53871">MSAPSFAAADTQASGQPDNCVDGFEPQRNTQLYNNLVNEVIEPGTGLSYQLAKQIYLEHPMGQRAVDNVINLAFSQERTISGVPEDAKKAFKSAWAAARADTAIKNCARHARIYGLGTLVDLGQGTFKIYDPLLTAGSMVGNISEPLARDFLTPNDPVVRDFKFTPQNSVVAFNGTPIYLAYAQSAFGYTGRSVYYNMLPQLAAFLVSMEVDALVLKKSGVLVAKTKPVGAAANRASHWWQRKKASDVKRSLNGNVLAIETDEDISTLNMANTADAMTTARNNVISNIATALDAPAVILQNDVLTNGFGEGKEDSKVIANFVERYRNEIEHIFEFMIPRIQELAWTEEWYASFVMANPSYASISFQSATNHWRNNFEYKWPNYLTEPDKEKREGQERIFNAYKTLYETLQAGVQNPETRRALAQSIVDLTNNDDMAQLLPQPIDIQFTEEDFATPAPTEFRGSERVSEDLPDDEAAGTQIASNQKV</sequence>
<dbReference type="Proteomes" id="UP000001035">
    <property type="component" value="Chromosome 2"/>
</dbReference>
<evidence type="ECO:0000256" key="1">
    <source>
        <dbReference type="SAM" id="MobiDB-lite"/>
    </source>
</evidence>
<dbReference type="KEGG" id="bcj:BCAM1890"/>
<dbReference type="eggNOG" id="ENOG5030WMT">
    <property type="taxonomic scope" value="Bacteria"/>
</dbReference>